<dbReference type="OrthoDB" id="248923at2759"/>
<dbReference type="STRING" id="205917.A0A4Y9XVZ1"/>
<evidence type="ECO:0000313" key="3">
    <source>
        <dbReference type="EMBL" id="TFY53527.1"/>
    </source>
</evidence>
<keyword evidence="4" id="KW-1185">Reference proteome</keyword>
<dbReference type="SUPFAM" id="SSF56112">
    <property type="entry name" value="Protein kinase-like (PK-like)"/>
    <property type="match status" value="1"/>
</dbReference>
<dbReference type="GO" id="GO:0043408">
    <property type="term" value="P:regulation of MAPK cascade"/>
    <property type="evidence" value="ECO:0007669"/>
    <property type="project" value="TreeGrafter"/>
</dbReference>
<dbReference type="InterPro" id="IPR008271">
    <property type="entry name" value="Ser/Thr_kinase_AS"/>
</dbReference>
<accession>A0A4Y9XVZ1</accession>
<dbReference type="GO" id="GO:0005737">
    <property type="term" value="C:cytoplasm"/>
    <property type="evidence" value="ECO:0007669"/>
    <property type="project" value="TreeGrafter"/>
</dbReference>
<dbReference type="PANTHER" id="PTHR48015:SF35">
    <property type="entry name" value="SERINE_THREONINE-PROTEIN KINASE PAK"/>
    <property type="match status" value="1"/>
</dbReference>
<dbReference type="PROSITE" id="PS50011">
    <property type="entry name" value="PROTEIN_KINASE_DOM"/>
    <property type="match status" value="1"/>
</dbReference>
<protein>
    <recommendedName>
        <fullName evidence="2">Protein kinase domain-containing protein</fullName>
    </recommendedName>
</protein>
<evidence type="ECO:0000313" key="4">
    <source>
        <dbReference type="Proteomes" id="UP000298327"/>
    </source>
</evidence>
<dbReference type="Proteomes" id="UP000298327">
    <property type="component" value="Unassembled WGS sequence"/>
</dbReference>
<dbReference type="Pfam" id="PF00069">
    <property type="entry name" value="Pkinase"/>
    <property type="match status" value="1"/>
</dbReference>
<dbReference type="PROSITE" id="PS00108">
    <property type="entry name" value="PROTEIN_KINASE_ST"/>
    <property type="match status" value="1"/>
</dbReference>
<dbReference type="GO" id="GO:0004674">
    <property type="term" value="F:protein serine/threonine kinase activity"/>
    <property type="evidence" value="ECO:0007669"/>
    <property type="project" value="TreeGrafter"/>
</dbReference>
<dbReference type="InterPro" id="IPR011009">
    <property type="entry name" value="Kinase-like_dom_sf"/>
</dbReference>
<gene>
    <name evidence="3" type="ORF">EVG20_g10075</name>
</gene>
<dbReference type="InterPro" id="IPR050285">
    <property type="entry name" value="STE20_Ser/Thr_kinase"/>
</dbReference>
<dbReference type="Gene3D" id="3.30.200.20">
    <property type="entry name" value="Phosphorylase Kinase, domain 1"/>
    <property type="match status" value="1"/>
</dbReference>
<dbReference type="GO" id="GO:0005524">
    <property type="term" value="F:ATP binding"/>
    <property type="evidence" value="ECO:0007669"/>
    <property type="project" value="InterPro"/>
</dbReference>
<dbReference type="EMBL" id="SEOQ01001140">
    <property type="protein sequence ID" value="TFY53527.1"/>
    <property type="molecule type" value="Genomic_DNA"/>
</dbReference>
<name>A0A4Y9XVZ1_9AGAM</name>
<evidence type="ECO:0000256" key="1">
    <source>
        <dbReference type="SAM" id="MobiDB-lite"/>
    </source>
</evidence>
<dbReference type="AlphaFoldDB" id="A0A4Y9XVZ1"/>
<feature type="domain" description="Protein kinase" evidence="2">
    <location>
        <begin position="1"/>
        <end position="225"/>
    </location>
</feature>
<organism evidence="3 4">
    <name type="scientific">Dentipellis fragilis</name>
    <dbReference type="NCBI Taxonomy" id="205917"/>
    <lineage>
        <taxon>Eukaryota</taxon>
        <taxon>Fungi</taxon>
        <taxon>Dikarya</taxon>
        <taxon>Basidiomycota</taxon>
        <taxon>Agaricomycotina</taxon>
        <taxon>Agaricomycetes</taxon>
        <taxon>Russulales</taxon>
        <taxon>Hericiaceae</taxon>
        <taxon>Dentipellis</taxon>
    </lineage>
</organism>
<dbReference type="PANTHER" id="PTHR48015">
    <property type="entry name" value="SERINE/THREONINE-PROTEIN KINASE TAO"/>
    <property type="match status" value="1"/>
</dbReference>
<dbReference type="GO" id="GO:0035556">
    <property type="term" value="P:intracellular signal transduction"/>
    <property type="evidence" value="ECO:0007669"/>
    <property type="project" value="TreeGrafter"/>
</dbReference>
<comment type="caution">
    <text evidence="3">The sequence shown here is derived from an EMBL/GenBank/DDBJ whole genome shotgun (WGS) entry which is preliminary data.</text>
</comment>
<dbReference type="InterPro" id="IPR000719">
    <property type="entry name" value="Prot_kinase_dom"/>
</dbReference>
<reference evidence="3 4" key="1">
    <citation type="submission" date="2019-02" db="EMBL/GenBank/DDBJ databases">
        <title>Genome sequencing of the rare red list fungi Dentipellis fragilis.</title>
        <authorList>
            <person name="Buettner E."/>
            <person name="Kellner H."/>
        </authorList>
    </citation>
    <scope>NUCLEOTIDE SEQUENCE [LARGE SCALE GENOMIC DNA]</scope>
    <source>
        <strain evidence="3 4">DSM 105465</strain>
    </source>
</reference>
<proteinExistence type="predicted"/>
<sequence>MMKDRRSPTPSTLYHGHSHSPSLMLGTPTKQLATPRWMENKGKYMEVDTVKRLQQICTGADPTRLYRNVVKIRQGASGGMFTAYQVRTIMSVAIKEMDLNQQPKNDFFQREPRHARVAPPDHRELHQLIAAVSRETTQELQHLPKHGVIHRDIKSDNVLLSITSDINLINSEFCADLGSPMRAMCTTVVDMPYWMVPEVHVFFMCGEPLQMLEPLNATCEIGKDN</sequence>
<evidence type="ECO:0000259" key="2">
    <source>
        <dbReference type="PROSITE" id="PS50011"/>
    </source>
</evidence>
<feature type="region of interest" description="Disordered" evidence="1">
    <location>
        <begin position="1"/>
        <end position="28"/>
    </location>
</feature>